<feature type="domain" description="Molybdopterin-guanine dinucleotide biosynthesis protein B (MobB)" evidence="1">
    <location>
        <begin position="19"/>
        <end position="140"/>
    </location>
</feature>
<name>A0ABQ1ZNK6_9BACL</name>
<dbReference type="SUPFAM" id="SSF52540">
    <property type="entry name" value="P-loop containing nucleoside triphosphate hydrolases"/>
    <property type="match status" value="1"/>
</dbReference>
<evidence type="ECO:0000313" key="2">
    <source>
        <dbReference type="EMBL" id="GGH69866.1"/>
    </source>
</evidence>
<gene>
    <name evidence="2" type="primary">mobB</name>
    <name evidence="2" type="ORF">GCM10007362_05370</name>
</gene>
<keyword evidence="3" id="KW-1185">Reference proteome</keyword>
<dbReference type="EMBL" id="BMDD01000001">
    <property type="protein sequence ID" value="GGH69866.1"/>
    <property type="molecule type" value="Genomic_DNA"/>
</dbReference>
<proteinExistence type="predicted"/>
<dbReference type="InterPro" id="IPR004435">
    <property type="entry name" value="MobB_dom"/>
</dbReference>
<accession>A0ABQ1ZNK6</accession>
<protein>
    <submittedName>
        <fullName evidence="2">Molybdopterin-guanine dinucleotide biosynthesis protein MobB</fullName>
    </submittedName>
</protein>
<dbReference type="RefSeq" id="WP_172238685.1">
    <property type="nucleotide sequence ID" value="NZ_BMDD01000001.1"/>
</dbReference>
<evidence type="ECO:0000313" key="3">
    <source>
        <dbReference type="Proteomes" id="UP000605427"/>
    </source>
</evidence>
<dbReference type="PANTHER" id="PTHR40072">
    <property type="entry name" value="MOLYBDOPTERIN-GUANINE DINUCLEOTIDE BIOSYNTHESIS ADAPTER PROTEIN-RELATED"/>
    <property type="match status" value="1"/>
</dbReference>
<dbReference type="PANTHER" id="PTHR40072:SF1">
    <property type="entry name" value="MOLYBDOPTERIN-GUANINE DINUCLEOTIDE BIOSYNTHESIS ADAPTER PROTEIN"/>
    <property type="match status" value="1"/>
</dbReference>
<dbReference type="NCBIfam" id="TIGR00176">
    <property type="entry name" value="mobB"/>
    <property type="match status" value="1"/>
</dbReference>
<dbReference type="Gene3D" id="3.40.50.300">
    <property type="entry name" value="P-loop containing nucleotide triphosphate hydrolases"/>
    <property type="match status" value="1"/>
</dbReference>
<dbReference type="InterPro" id="IPR052539">
    <property type="entry name" value="MGD_biosynthesis_adapter"/>
</dbReference>
<dbReference type="InterPro" id="IPR027417">
    <property type="entry name" value="P-loop_NTPase"/>
</dbReference>
<organism evidence="2 3">
    <name type="scientific">Saccharibacillus endophyticus</name>
    <dbReference type="NCBI Taxonomy" id="2060666"/>
    <lineage>
        <taxon>Bacteria</taxon>
        <taxon>Bacillati</taxon>
        <taxon>Bacillota</taxon>
        <taxon>Bacilli</taxon>
        <taxon>Bacillales</taxon>
        <taxon>Paenibacillaceae</taxon>
        <taxon>Saccharibacillus</taxon>
    </lineage>
</organism>
<sequence>MNNSRPRSIHGETSASKLLQIVGFKNSGKTTLTESLIRTALDLGFRTSAIKHHGHGGAPDLPPPATDASRLFRAGAASSIVVGGEVALLQVRQRQESDRIDDLNTLIRYTENCADPDLILIEGFKNERHPKIVLLRSLEDWTSLRSLPNIELIVTANEDLPAEVAAAQKHADEKSKLPIFSRRQSEDIAAWFTDWLKGDRHESL</sequence>
<dbReference type="Proteomes" id="UP000605427">
    <property type="component" value="Unassembled WGS sequence"/>
</dbReference>
<evidence type="ECO:0000259" key="1">
    <source>
        <dbReference type="Pfam" id="PF03205"/>
    </source>
</evidence>
<reference evidence="3" key="1">
    <citation type="journal article" date="2019" name="Int. J. Syst. Evol. Microbiol.">
        <title>The Global Catalogue of Microorganisms (GCM) 10K type strain sequencing project: providing services to taxonomists for standard genome sequencing and annotation.</title>
        <authorList>
            <consortium name="The Broad Institute Genomics Platform"/>
            <consortium name="The Broad Institute Genome Sequencing Center for Infectious Disease"/>
            <person name="Wu L."/>
            <person name="Ma J."/>
        </authorList>
    </citation>
    <scope>NUCLEOTIDE SEQUENCE [LARGE SCALE GENOMIC DNA]</scope>
    <source>
        <strain evidence="3">CCM 8702</strain>
    </source>
</reference>
<dbReference type="Pfam" id="PF03205">
    <property type="entry name" value="MobB"/>
    <property type="match status" value="1"/>
</dbReference>
<comment type="caution">
    <text evidence="2">The sequence shown here is derived from an EMBL/GenBank/DDBJ whole genome shotgun (WGS) entry which is preliminary data.</text>
</comment>